<evidence type="ECO:0000313" key="1">
    <source>
        <dbReference type="EMBL" id="QJB69234.1"/>
    </source>
</evidence>
<dbReference type="RefSeq" id="WP_168819139.1">
    <property type="nucleotide sequence ID" value="NZ_CP051217.1"/>
</dbReference>
<dbReference type="KEGG" id="phao:HF685_08025"/>
<dbReference type="AlphaFoldDB" id="A0A6H2DLK7"/>
<reference evidence="1 2" key="1">
    <citation type="submission" date="2020-04" db="EMBL/GenBank/DDBJ databases">
        <title>Genome sequence for Sphingorhabdus sp. strain M1.</title>
        <authorList>
            <person name="Park S.-J."/>
        </authorList>
    </citation>
    <scope>NUCLEOTIDE SEQUENCE [LARGE SCALE GENOMIC DNA]</scope>
    <source>
        <strain evidence="1 2">JK6</strain>
    </source>
</reference>
<evidence type="ECO:0000313" key="2">
    <source>
        <dbReference type="Proteomes" id="UP000501600"/>
    </source>
</evidence>
<dbReference type="EMBL" id="CP051217">
    <property type="protein sequence ID" value="QJB69234.1"/>
    <property type="molecule type" value="Genomic_DNA"/>
</dbReference>
<sequence>MKPAERNQFVADQLEVLIERVNAGEGPAVDRYKNERAVLERLIPIPTDGFRGITLTAILGKMVREDINSSNEFGSIHPRAIFERGIRPILKKYSIPTGASAPLNVAKNVQVIDEKWAEGRKPEDAALAAVDYIRRINSHWGNLEFRDDLILMFIQRLLQYAEEIGQLEVTLQNLDTVAPMETGSKLAKFAVSTPEGGSVPQYLFGLILAFLRSTDTDFEAVLGVNESVFGTNTTSNKPADIWESLANDEAGNYFEVTCKPVDEERLDAAVESFAKQGLSNAPITFVCRMPNDASSLKLTNDVLEYRGAQFQFIDFCRTVEILYLLLTETKRIEVIKRFEKFIADPNRKIFTKKAWSKQFGNN</sequence>
<name>A0A6H2DLK7_9SPHN</name>
<accession>A0A6H2DLK7</accession>
<protein>
    <recommendedName>
        <fullName evidence="3">SacI restriction endonuclease</fullName>
    </recommendedName>
</protein>
<gene>
    <name evidence="1" type="ORF">HF685_08025</name>
</gene>
<evidence type="ECO:0008006" key="3">
    <source>
        <dbReference type="Google" id="ProtNLM"/>
    </source>
</evidence>
<dbReference type="Proteomes" id="UP000501600">
    <property type="component" value="Chromosome"/>
</dbReference>
<organism evidence="1 2">
    <name type="scientific">Parasphingorhabdus halotolerans</name>
    <dbReference type="NCBI Taxonomy" id="2725558"/>
    <lineage>
        <taxon>Bacteria</taxon>
        <taxon>Pseudomonadati</taxon>
        <taxon>Pseudomonadota</taxon>
        <taxon>Alphaproteobacteria</taxon>
        <taxon>Sphingomonadales</taxon>
        <taxon>Sphingomonadaceae</taxon>
        <taxon>Parasphingorhabdus</taxon>
    </lineage>
</organism>
<proteinExistence type="predicted"/>
<keyword evidence="2" id="KW-1185">Reference proteome</keyword>